<evidence type="ECO:0000313" key="1">
    <source>
        <dbReference type="EMBL" id="SIT48174.1"/>
    </source>
</evidence>
<keyword evidence="2" id="KW-1185">Reference proteome</keyword>
<evidence type="ECO:0000313" key="2">
    <source>
        <dbReference type="Proteomes" id="UP000187012"/>
    </source>
</evidence>
<accession>A0A1N7SLJ8</accession>
<name>A0A1N7SLJ8_9BURK</name>
<dbReference type="EMBL" id="CYGX02000095">
    <property type="protein sequence ID" value="SIT48174.1"/>
    <property type="molecule type" value="Genomic_DNA"/>
</dbReference>
<gene>
    <name evidence="1" type="ORF">BN2475_950011</name>
</gene>
<dbReference type="AlphaFoldDB" id="A0A1N7SLJ8"/>
<sequence length="87" mass="9610">MKGRAAAIAALCRRARAGHPQPFVRAFTGTPERPVHLREQTVAARLCLSDHRLLPPFAVYARFYAAVTVRGMETEDMTTTGDARKEA</sequence>
<reference evidence="1 2" key="1">
    <citation type="submission" date="2016-12" db="EMBL/GenBank/DDBJ databases">
        <authorList>
            <person name="Song W.-J."/>
            <person name="Kurnit D.M."/>
        </authorList>
    </citation>
    <scope>NUCLEOTIDE SEQUENCE [LARGE SCALE GENOMIC DNA]</scope>
    <source>
        <strain evidence="1 2">STM7296</strain>
    </source>
</reference>
<organism evidence="1 2">
    <name type="scientific">Paraburkholderia ribeironis</name>
    <dbReference type="NCBI Taxonomy" id="1247936"/>
    <lineage>
        <taxon>Bacteria</taxon>
        <taxon>Pseudomonadati</taxon>
        <taxon>Pseudomonadota</taxon>
        <taxon>Betaproteobacteria</taxon>
        <taxon>Burkholderiales</taxon>
        <taxon>Burkholderiaceae</taxon>
        <taxon>Paraburkholderia</taxon>
    </lineage>
</organism>
<dbReference type="Proteomes" id="UP000187012">
    <property type="component" value="Unassembled WGS sequence"/>
</dbReference>
<proteinExistence type="predicted"/>
<protein>
    <submittedName>
        <fullName evidence="1">Uncharacterized protein</fullName>
    </submittedName>
</protein>